<comment type="caution">
    <text evidence="1">The sequence shown here is derived from an EMBL/GenBank/DDBJ whole genome shotgun (WGS) entry which is preliminary data.</text>
</comment>
<evidence type="ECO:0000313" key="1">
    <source>
        <dbReference type="EMBL" id="MEL3970884.1"/>
    </source>
</evidence>
<keyword evidence="2" id="KW-1185">Reference proteome</keyword>
<proteinExistence type="predicted"/>
<accession>A0ABU9K467</accession>
<organism evidence="1 2">
    <name type="scientific">Rossellomorea oryzaecorticis</name>
    <dbReference type="NCBI Taxonomy" id="1396505"/>
    <lineage>
        <taxon>Bacteria</taxon>
        <taxon>Bacillati</taxon>
        <taxon>Bacillota</taxon>
        <taxon>Bacilli</taxon>
        <taxon>Bacillales</taxon>
        <taxon>Bacillaceae</taxon>
        <taxon>Rossellomorea</taxon>
    </lineage>
</organism>
<gene>
    <name evidence="1" type="ORF">AAEO50_01215</name>
</gene>
<dbReference type="Proteomes" id="UP001389717">
    <property type="component" value="Unassembled WGS sequence"/>
</dbReference>
<protein>
    <submittedName>
        <fullName evidence="1">Uncharacterized protein</fullName>
    </submittedName>
</protein>
<evidence type="ECO:0000313" key="2">
    <source>
        <dbReference type="Proteomes" id="UP001389717"/>
    </source>
</evidence>
<reference evidence="1 2" key="1">
    <citation type="submission" date="2024-04" db="EMBL/GenBank/DDBJ databases">
        <title>Bacillus oryzaecorticis sp. nov., a moderately halophilic bacterium isolated from rice husks.</title>
        <authorList>
            <person name="Zhu H.-S."/>
        </authorList>
    </citation>
    <scope>NUCLEOTIDE SEQUENCE [LARGE SCALE GENOMIC DNA]</scope>
    <source>
        <strain evidence="1 2">ZC255</strain>
    </source>
</reference>
<dbReference type="RefSeq" id="WP_341979546.1">
    <property type="nucleotide sequence ID" value="NZ_JBBYAF010000002.1"/>
</dbReference>
<dbReference type="EMBL" id="JBBYAF010000002">
    <property type="protein sequence ID" value="MEL3970884.1"/>
    <property type="molecule type" value="Genomic_DNA"/>
</dbReference>
<name>A0ABU9K467_9BACI</name>
<sequence length="52" mass="6539">MKLKILISQCEFWWHSIRMHYHQALLDSCLDCRLKKKIQQKIMYHEMKLNNY</sequence>